<name>A0A4P6V257_9HYPH</name>
<feature type="chain" id="PRO_5020728649" evidence="1">
    <location>
        <begin position="27"/>
        <end position="274"/>
    </location>
</feature>
<feature type="signal peptide" evidence="1">
    <location>
        <begin position="1"/>
        <end position="26"/>
    </location>
</feature>
<organism evidence="2 3">
    <name type="scientific">Roseitalea porphyridii</name>
    <dbReference type="NCBI Taxonomy" id="1852022"/>
    <lineage>
        <taxon>Bacteria</taxon>
        <taxon>Pseudomonadati</taxon>
        <taxon>Pseudomonadota</taxon>
        <taxon>Alphaproteobacteria</taxon>
        <taxon>Hyphomicrobiales</taxon>
        <taxon>Ahrensiaceae</taxon>
        <taxon>Roseitalea</taxon>
    </lineage>
</organism>
<evidence type="ECO:0000256" key="1">
    <source>
        <dbReference type="SAM" id="SignalP"/>
    </source>
</evidence>
<proteinExistence type="predicted"/>
<keyword evidence="1" id="KW-0732">Signal</keyword>
<protein>
    <submittedName>
        <fullName evidence="2">DUF1849 family protein</fullName>
    </submittedName>
</protein>
<sequence>MTDYREAGTLAVAVCALAASMSPALAAGVQLVPHRAVYAVALDEASDRSGINDMRGRIVYEFRGSACAGYTTNFRFVTQIASRAGARVTDQQTTTFEEGDGSLFRFVTRTFVDQEPDRTIEGTAERTDDATLVTLTEPEDAAFELDPAAFPTAHMIDLIERADAGERFYEKKIYDGSDDADKVMTTTVIIGPEKTEEAEDRDALDPIADSPFRNVSVAYFDELAQGEGEGLPDYRIAFKMHDNGITRSLEMDYGDFSLTGTMEELELFELEECD</sequence>
<dbReference type="Pfam" id="PF08904">
    <property type="entry name" value="EipB_like"/>
    <property type="match status" value="1"/>
</dbReference>
<dbReference type="RefSeq" id="WP_131616350.1">
    <property type="nucleotide sequence ID" value="NZ_CP036532.1"/>
</dbReference>
<dbReference type="InterPro" id="IPR015000">
    <property type="entry name" value="EipB-like"/>
</dbReference>
<evidence type="ECO:0000313" key="3">
    <source>
        <dbReference type="Proteomes" id="UP000293719"/>
    </source>
</evidence>
<dbReference type="AlphaFoldDB" id="A0A4P6V257"/>
<dbReference type="OrthoDB" id="9815514at2"/>
<dbReference type="EMBL" id="CP036532">
    <property type="protein sequence ID" value="QBK30666.1"/>
    <property type="molecule type" value="Genomic_DNA"/>
</dbReference>
<reference evidence="2 3" key="1">
    <citation type="journal article" date="2017" name="Int. J. Syst. Evol. Microbiol.">
        <title>Roseitalea porphyridii gen. nov., sp. nov., isolated from a red alga, and reclassification of Hoeflea suaedae Chung et al. 2013 as Pseudohoeflea suaedae gen. nov., comb. nov.</title>
        <authorList>
            <person name="Hyeon J.W."/>
            <person name="Jeong S.E."/>
            <person name="Baek K."/>
            <person name="Jeon C.O."/>
        </authorList>
    </citation>
    <scope>NUCLEOTIDE SEQUENCE [LARGE SCALE GENOMIC DNA]</scope>
    <source>
        <strain evidence="2 3">MA7-20</strain>
    </source>
</reference>
<gene>
    <name evidence="2" type="ORF">E0E05_08705</name>
</gene>
<accession>A0A4P6V257</accession>
<dbReference type="KEGG" id="rpod:E0E05_08705"/>
<dbReference type="GeneID" id="90767372"/>
<dbReference type="Proteomes" id="UP000293719">
    <property type="component" value="Chromosome"/>
</dbReference>
<evidence type="ECO:0000313" key="2">
    <source>
        <dbReference type="EMBL" id="QBK30666.1"/>
    </source>
</evidence>
<keyword evidence="3" id="KW-1185">Reference proteome</keyword>